<protein>
    <recommendedName>
        <fullName evidence="5">SET domain-containing protein</fullName>
    </recommendedName>
</protein>
<dbReference type="GO" id="GO:0045814">
    <property type="term" value="P:negative regulation of gene expression, epigenetic"/>
    <property type="evidence" value="ECO:0007669"/>
    <property type="project" value="TreeGrafter"/>
</dbReference>
<dbReference type="SMART" id="SM00317">
    <property type="entry name" value="SET"/>
    <property type="match status" value="1"/>
</dbReference>
<dbReference type="AlphaFoldDB" id="A0A1A9ZCD9"/>
<dbReference type="InterPro" id="IPR046341">
    <property type="entry name" value="SET_dom_sf"/>
</dbReference>
<feature type="compositionally biased region" description="Acidic residues" evidence="4">
    <location>
        <begin position="414"/>
        <end position="434"/>
    </location>
</feature>
<dbReference type="PANTHER" id="PTHR46402:SF2">
    <property type="entry name" value="HISTONE-LYSINE N-TRIMETHYLTRANSFERASE SMYD5"/>
    <property type="match status" value="1"/>
</dbReference>
<dbReference type="STRING" id="7398.A0A1A9ZCD9"/>
<evidence type="ECO:0000256" key="3">
    <source>
        <dbReference type="ARBA" id="ARBA00022691"/>
    </source>
</evidence>
<evidence type="ECO:0000256" key="2">
    <source>
        <dbReference type="ARBA" id="ARBA00022679"/>
    </source>
</evidence>
<dbReference type="PANTHER" id="PTHR46402">
    <property type="entry name" value="SET AND MYND DOMAIN-CONTAINING PROTEIN 5"/>
    <property type="match status" value="1"/>
</dbReference>
<reference evidence="6" key="2">
    <citation type="submission" date="2020-05" db="UniProtKB">
        <authorList>
            <consortium name="EnsemblMetazoa"/>
        </authorList>
    </citation>
    <scope>IDENTIFICATION</scope>
    <source>
        <strain evidence="6">IAEA</strain>
    </source>
</reference>
<dbReference type="VEuPathDB" id="VectorBase:GPAI010418"/>
<feature type="region of interest" description="Disordered" evidence="4">
    <location>
        <begin position="413"/>
        <end position="440"/>
    </location>
</feature>
<sequence length="440" mass="50547">MYAFEIKEIPGRGRAMVSTKLLNTDDIIFEEEPFVSCQFSWNAAYGYAACDHCMRPLETITENIRRLANQPALAVPLTEYDPTAQWLKQFTSCSKCRVRYCSEECRIEALKRYHRVACLGSYRNDNSHPINKLNEIWKKMHYPPETGTIQLLVRLLAMYQESNNKKEFLENLQSFQSLVVNKEQRIYHKMLGENFERQMEQLYVAFCEAFQGEEFSMFTTPEAFKALMGLMGTNSQGIATSVLAEWVKKVTELPLPETDKNKLDEYIDDIYHKVGECKPISLKLAHVSCNSHQSLASIVGPIFLTLKAKRIHMSYITKNVAVAGEFLNNEGTGLYLLQSKINHSCLPNAQVTFPYSNDIVVLKALQPIQVGEEICISYLDEGQLERSRHSRQKILKENYIFVCECFKCQREANDPDETSEEEFDDDEMDMDAAEDNGMNN</sequence>
<dbReference type="EnsemblMetazoa" id="GPAI010418-RA">
    <property type="protein sequence ID" value="GPAI010418-PA"/>
    <property type="gene ID" value="GPAI010418"/>
</dbReference>
<organism evidence="6 7">
    <name type="scientific">Glossina pallidipes</name>
    <name type="common">Tsetse fly</name>
    <dbReference type="NCBI Taxonomy" id="7398"/>
    <lineage>
        <taxon>Eukaryota</taxon>
        <taxon>Metazoa</taxon>
        <taxon>Ecdysozoa</taxon>
        <taxon>Arthropoda</taxon>
        <taxon>Hexapoda</taxon>
        <taxon>Insecta</taxon>
        <taxon>Pterygota</taxon>
        <taxon>Neoptera</taxon>
        <taxon>Endopterygota</taxon>
        <taxon>Diptera</taxon>
        <taxon>Brachycera</taxon>
        <taxon>Muscomorpha</taxon>
        <taxon>Hippoboscoidea</taxon>
        <taxon>Glossinidae</taxon>
        <taxon>Glossina</taxon>
    </lineage>
</organism>
<feature type="domain" description="SET" evidence="5">
    <location>
        <begin position="2"/>
        <end position="379"/>
    </location>
</feature>
<dbReference type="GO" id="GO:0032259">
    <property type="term" value="P:methylation"/>
    <property type="evidence" value="ECO:0007669"/>
    <property type="project" value="UniProtKB-KW"/>
</dbReference>
<keyword evidence="2" id="KW-0808">Transferase</keyword>
<evidence type="ECO:0000259" key="5">
    <source>
        <dbReference type="PROSITE" id="PS50280"/>
    </source>
</evidence>
<dbReference type="InterPro" id="IPR001214">
    <property type="entry name" value="SET_dom"/>
</dbReference>
<evidence type="ECO:0000313" key="6">
    <source>
        <dbReference type="EnsemblMetazoa" id="GPAI010418-PA"/>
    </source>
</evidence>
<dbReference type="PROSITE" id="PS50280">
    <property type="entry name" value="SET"/>
    <property type="match status" value="1"/>
</dbReference>
<accession>A0A1A9ZCD9</accession>
<dbReference type="GO" id="GO:0042799">
    <property type="term" value="F:histone H4K20 methyltransferase activity"/>
    <property type="evidence" value="ECO:0007669"/>
    <property type="project" value="TreeGrafter"/>
</dbReference>
<name>A0A1A9ZCD9_GLOPL</name>
<dbReference type="Proteomes" id="UP000092445">
    <property type="component" value="Unassembled WGS sequence"/>
</dbReference>
<reference evidence="7" key="1">
    <citation type="submission" date="2014-03" db="EMBL/GenBank/DDBJ databases">
        <authorList>
            <person name="Aksoy S."/>
            <person name="Warren W."/>
            <person name="Wilson R.K."/>
        </authorList>
    </citation>
    <scope>NUCLEOTIDE SEQUENCE [LARGE SCALE GENOMIC DNA]</scope>
    <source>
        <strain evidence="7">IAEA</strain>
    </source>
</reference>
<dbReference type="Pfam" id="PF00856">
    <property type="entry name" value="SET"/>
    <property type="match status" value="1"/>
</dbReference>
<keyword evidence="1" id="KW-0489">Methyltransferase</keyword>
<dbReference type="SUPFAM" id="SSF144232">
    <property type="entry name" value="HIT/MYND zinc finger-like"/>
    <property type="match status" value="1"/>
</dbReference>
<evidence type="ECO:0000256" key="1">
    <source>
        <dbReference type="ARBA" id="ARBA00022603"/>
    </source>
</evidence>
<keyword evidence="7" id="KW-1185">Reference proteome</keyword>
<evidence type="ECO:0000256" key="4">
    <source>
        <dbReference type="SAM" id="MobiDB-lite"/>
    </source>
</evidence>
<dbReference type="SUPFAM" id="SSF82199">
    <property type="entry name" value="SET domain"/>
    <property type="match status" value="1"/>
</dbReference>
<proteinExistence type="predicted"/>
<dbReference type="Gene3D" id="2.170.270.10">
    <property type="entry name" value="SET domain"/>
    <property type="match status" value="1"/>
</dbReference>
<keyword evidence="3" id="KW-0949">S-adenosyl-L-methionine</keyword>
<evidence type="ECO:0000313" key="7">
    <source>
        <dbReference type="Proteomes" id="UP000092445"/>
    </source>
</evidence>